<comment type="caution">
    <text evidence="1">The sequence shown here is derived from an EMBL/GenBank/DDBJ whole genome shotgun (WGS) entry which is preliminary data.</text>
</comment>
<name>A0ABT1FY71_9BACT</name>
<sequence>MKMNRQLRLSLGNLPETPVALPPPVKITPLDKEIVKLFKPYLPAKAERKYAFEGIFFDEKGMMATNQHLCLHVEKQTERYGSFEPNGQSVVSVIPKYDLLFEDLRKRNTVKVDLDVVKLRDYLHEIIPQMDDKQPNVYFVAHHDRVVMYNADYLKRIVNTLLSQGVKRAVIRFREDKSIEREAFLIETEFPIGKAHLVLMPASFEQKPEFIIQRGAGYFQKGGKEPVQGIYYFERNEVVMPLETKRETQSVPIAAKSNKKKWMAMRAKALIIKLKLLNL</sequence>
<evidence type="ECO:0000313" key="1">
    <source>
        <dbReference type="EMBL" id="MCP1386420.1"/>
    </source>
</evidence>
<dbReference type="Proteomes" id="UP001204772">
    <property type="component" value="Unassembled WGS sequence"/>
</dbReference>
<dbReference type="RefSeq" id="WP_253533265.1">
    <property type="nucleotide sequence ID" value="NZ_JAMZEL010000024.1"/>
</dbReference>
<gene>
    <name evidence="1" type="ORF">NCI00_28520</name>
</gene>
<proteinExistence type="predicted"/>
<reference evidence="1 2" key="1">
    <citation type="submission" date="2022-06" db="EMBL/GenBank/DDBJ databases">
        <title>Runella sp. S5 genome sequencing.</title>
        <authorList>
            <person name="Park S."/>
        </authorList>
    </citation>
    <scope>NUCLEOTIDE SEQUENCE [LARGE SCALE GENOMIC DNA]</scope>
    <source>
        <strain evidence="1 2">S5</strain>
    </source>
</reference>
<evidence type="ECO:0000313" key="2">
    <source>
        <dbReference type="Proteomes" id="UP001204772"/>
    </source>
</evidence>
<dbReference type="EMBL" id="JAMZEL010000024">
    <property type="protein sequence ID" value="MCP1386420.1"/>
    <property type="molecule type" value="Genomic_DNA"/>
</dbReference>
<organism evidence="1 2">
    <name type="scientific">Runella salmonicolor</name>
    <dbReference type="NCBI Taxonomy" id="2950278"/>
    <lineage>
        <taxon>Bacteria</taxon>
        <taxon>Pseudomonadati</taxon>
        <taxon>Bacteroidota</taxon>
        <taxon>Cytophagia</taxon>
        <taxon>Cytophagales</taxon>
        <taxon>Spirosomataceae</taxon>
        <taxon>Runella</taxon>
    </lineage>
</organism>
<accession>A0ABT1FY71</accession>
<protein>
    <submittedName>
        <fullName evidence="1">Uncharacterized protein</fullName>
    </submittedName>
</protein>
<keyword evidence="2" id="KW-1185">Reference proteome</keyword>